<evidence type="ECO:0000256" key="2">
    <source>
        <dbReference type="SAM" id="MobiDB-lite"/>
    </source>
</evidence>
<evidence type="ECO:0000256" key="1">
    <source>
        <dbReference type="SAM" id="Coils"/>
    </source>
</evidence>
<dbReference type="EMBL" id="BKCJ010524745">
    <property type="protein sequence ID" value="GFA97113.1"/>
    <property type="molecule type" value="Genomic_DNA"/>
</dbReference>
<evidence type="ECO:0008006" key="4">
    <source>
        <dbReference type="Google" id="ProtNLM"/>
    </source>
</evidence>
<feature type="compositionally biased region" description="Basic residues" evidence="2">
    <location>
        <begin position="269"/>
        <end position="278"/>
    </location>
</feature>
<protein>
    <recommendedName>
        <fullName evidence="4">Ubiquitin hydrolase</fullName>
    </recommendedName>
</protein>
<dbReference type="AlphaFoldDB" id="A0A699KJ65"/>
<gene>
    <name evidence="3" type="ORF">Tci_669085</name>
</gene>
<comment type="caution">
    <text evidence="3">The sequence shown here is derived from an EMBL/GenBank/DDBJ whole genome shotgun (WGS) entry which is preliminary data.</text>
</comment>
<evidence type="ECO:0000313" key="3">
    <source>
        <dbReference type="EMBL" id="GFA97113.1"/>
    </source>
</evidence>
<feature type="region of interest" description="Disordered" evidence="2">
    <location>
        <begin position="117"/>
        <end position="156"/>
    </location>
</feature>
<accession>A0A699KJ65</accession>
<name>A0A699KJ65_TANCI</name>
<sequence length="278" mass="31974">MVKTSSSSENEARCSKFCKKNTDSLNLKITELTDKLSDSKNMPFHYKLALSQVEGRLVEFKNQEIKFCEKIRVLEFKVESKTDRIEYLTNELEMLKKEKGDLDSKLTRFQTASKDLDNLLESQRSDKNKEGPSPAIKSNSDDLQNKNPFVTETGASSSTILSKPTINFVKAAERPTKSKTDKVETAKKPTVKYAKLYRKTSKRSNVRGYQRNWNNPKSQQLGKNFIMKKVCYNCGGVDYLSYDCDLWVKKRKSSPRNNYTHKSMPPRPATHKSYRPPI</sequence>
<organism evidence="3">
    <name type="scientific">Tanacetum cinerariifolium</name>
    <name type="common">Dalmatian daisy</name>
    <name type="synonym">Chrysanthemum cinerariifolium</name>
    <dbReference type="NCBI Taxonomy" id="118510"/>
    <lineage>
        <taxon>Eukaryota</taxon>
        <taxon>Viridiplantae</taxon>
        <taxon>Streptophyta</taxon>
        <taxon>Embryophyta</taxon>
        <taxon>Tracheophyta</taxon>
        <taxon>Spermatophyta</taxon>
        <taxon>Magnoliopsida</taxon>
        <taxon>eudicotyledons</taxon>
        <taxon>Gunneridae</taxon>
        <taxon>Pentapetalae</taxon>
        <taxon>asterids</taxon>
        <taxon>campanulids</taxon>
        <taxon>Asterales</taxon>
        <taxon>Asteraceae</taxon>
        <taxon>Asteroideae</taxon>
        <taxon>Anthemideae</taxon>
        <taxon>Anthemidinae</taxon>
        <taxon>Tanacetum</taxon>
    </lineage>
</organism>
<proteinExistence type="predicted"/>
<reference evidence="3" key="1">
    <citation type="journal article" date="2019" name="Sci. Rep.">
        <title>Draft genome of Tanacetum cinerariifolium, the natural source of mosquito coil.</title>
        <authorList>
            <person name="Yamashiro T."/>
            <person name="Shiraishi A."/>
            <person name="Satake H."/>
            <person name="Nakayama K."/>
        </authorList>
    </citation>
    <scope>NUCLEOTIDE SEQUENCE</scope>
</reference>
<keyword evidence="1" id="KW-0175">Coiled coil</keyword>
<feature type="compositionally biased region" description="Polar residues" evidence="2">
    <location>
        <begin position="145"/>
        <end position="156"/>
    </location>
</feature>
<feature type="region of interest" description="Disordered" evidence="2">
    <location>
        <begin position="253"/>
        <end position="278"/>
    </location>
</feature>
<feature type="coiled-coil region" evidence="1">
    <location>
        <begin position="78"/>
        <end position="105"/>
    </location>
</feature>